<dbReference type="SUPFAM" id="SSF51621">
    <property type="entry name" value="Phosphoenolpyruvate/pyruvate domain"/>
    <property type="match status" value="1"/>
</dbReference>
<keyword evidence="13 19" id="KW-0670">Pyruvate</keyword>
<sequence>MDTEGSEVHLCDLSTPVQASPGEEFVFTVRDASTCGSNCFAVSYEGFSEDTQAGDMLVVDGGMVSLEVVSKAGPDVVARVVDPGLILSRANLVFRRDGRTVRARNAHLPVISAKDWRDIDMAIDCNVDLIALSFVKSADAIKNLKSYIESRAGRRIEVVAKIESSDALPNLQDIIEASDGVMVARGDLGAQVPFQEVPSIQKEIVMRCRQAGKPVIVAAHLLQSMHTLPTPTRAEVADVADVVRQRADCLMLCGETAAGAYPLKSLEVLRSVAARIEEWMREEKHGQPSLPQIGGATPDGLVSEQLCAAAAATADALGARALLCFTRRGFMANYISRCRPNAPIFAFTDTQELRQMLNVRWGVIPFRMNFSSDNSEDSIQRALQLLKARRLLSPGDLVVVVSDVRAEVDGKPDTVRSVQVRHAAPQLPEFPHRARLKSSRVRSQQSRPPPTPTPLTVLARFTSQPEASHERHRAADRQASHHTALMAAAVPRAPAPNTGQALAEMEAAAGAAPLLHEQLVPLHEQLVAPHDQLAALAVLPPGAKVCENCGTTSTPLWRKDRATGMMMCNACGIFFKHHQKHRPVELAMHPHHRAPPHPQAPHPHPARPTSSVEASDGEDAQAAPDASWEPHPQRRRTSPAAGSDESEQSEDEDGEGRRRSLRPRRARAAAEEYLQELRAGGEAGGAAAVANAAAGAEEPLDAGAYDSEAGSDMSSVQLVDEAAAERQRGELINRLVQQALTADFDGAIEGLKSLKQARITDPATGQTFGLVRIYADPGEPLAPAQELALTHKPARGARGGGHHPRGPSSKPVQSCFNCGTTSTPLWRKERETGRMYCNACGIFKKTHGVERPLGTSRFKQYSGPGANKAARGAKRGRGGRGRGRGKASSPDAHGDSDSEPESHMEPSGSEAEEEHLVAQRPRRRSSTGAAAPAPPAAEPAGGGPDEGARRTTTGRPVRPPRSRLGEAVAVTSPELAAVEAAQLAETEAVEAIRQQQQLPLLPPHISLFKAAAADGGAGAGVAALLLQLPPMPVGGSVQLHASAPAAAPQLSASSDVSAYSQPQTTGAATAASTVAGLPAYGMPLPGLQLSGDAAALPPGMAAGWPAPGVPQPWAMQLPPLYGTAPLPGLPLQ</sequence>
<comment type="cofactor">
    <cofactor evidence="1">
        <name>Mg(2+)</name>
        <dbReference type="ChEBI" id="CHEBI:18420"/>
    </cofactor>
</comment>
<dbReference type="SMART" id="SM00401">
    <property type="entry name" value="ZnF_GATA"/>
    <property type="match status" value="2"/>
</dbReference>
<evidence type="ECO:0000256" key="3">
    <source>
        <dbReference type="ARBA" id="ARBA00004997"/>
    </source>
</evidence>
<comment type="pathway">
    <text evidence="3 16">Carbohydrate degradation; glycolysis; pyruvate from D-glyceraldehyde 3-phosphate: step 5/5.</text>
</comment>
<dbReference type="InterPro" id="IPR015793">
    <property type="entry name" value="Pyrv_Knase_brl"/>
</dbReference>
<reference evidence="19 20" key="1">
    <citation type="journal article" date="2018" name="Plant J.">
        <title>Genome sequences of Chlorella sorokiniana UTEX 1602 and Micractinium conductrix SAG 241.80: implications to maltose excretion by a green alga.</title>
        <authorList>
            <person name="Arriola M.B."/>
            <person name="Velmurugan N."/>
            <person name="Zhang Y."/>
            <person name="Plunkett M.H."/>
            <person name="Hondzo H."/>
            <person name="Barney B.M."/>
        </authorList>
    </citation>
    <scope>NUCLEOTIDE SEQUENCE [LARGE SCALE GENOMIC DNA]</scope>
    <source>
        <strain evidence="19 20">SAG 241.80</strain>
    </source>
</reference>
<feature type="region of interest" description="Disordered" evidence="17">
    <location>
        <begin position="794"/>
        <end position="818"/>
    </location>
</feature>
<dbReference type="GO" id="GO:0006355">
    <property type="term" value="P:regulation of DNA-templated transcription"/>
    <property type="evidence" value="ECO:0007669"/>
    <property type="project" value="InterPro"/>
</dbReference>
<feature type="compositionally biased region" description="Acidic residues" evidence="17">
    <location>
        <begin position="644"/>
        <end position="654"/>
    </location>
</feature>
<dbReference type="UniPathway" id="UPA00109">
    <property type="reaction ID" value="UER00188"/>
</dbReference>
<evidence type="ECO:0000256" key="5">
    <source>
        <dbReference type="ARBA" id="ARBA00012142"/>
    </source>
</evidence>
<evidence type="ECO:0000256" key="16">
    <source>
        <dbReference type="RuleBase" id="RU000504"/>
    </source>
</evidence>
<keyword evidence="6 16" id="KW-0808">Transferase</keyword>
<dbReference type="Pfam" id="PF00224">
    <property type="entry name" value="PK"/>
    <property type="match status" value="1"/>
</dbReference>
<dbReference type="InterPro" id="IPR000679">
    <property type="entry name" value="Znf_GATA"/>
</dbReference>
<dbReference type="InterPro" id="IPR015795">
    <property type="entry name" value="Pyrv_Knase_C"/>
</dbReference>
<feature type="region of interest" description="Disordered" evidence="17">
    <location>
        <begin position="854"/>
        <end position="967"/>
    </location>
</feature>
<dbReference type="Pfam" id="PF00320">
    <property type="entry name" value="GATA"/>
    <property type="match status" value="2"/>
</dbReference>
<evidence type="ECO:0000313" key="19">
    <source>
        <dbReference type="EMBL" id="PSC72903.1"/>
    </source>
</evidence>
<keyword evidence="8" id="KW-0547">Nucleotide-binding</keyword>
<evidence type="ECO:0000256" key="11">
    <source>
        <dbReference type="ARBA" id="ARBA00022842"/>
    </source>
</evidence>
<evidence type="ECO:0000256" key="12">
    <source>
        <dbReference type="ARBA" id="ARBA00023152"/>
    </source>
</evidence>
<organism evidence="19 20">
    <name type="scientific">Micractinium conductrix</name>
    <dbReference type="NCBI Taxonomy" id="554055"/>
    <lineage>
        <taxon>Eukaryota</taxon>
        <taxon>Viridiplantae</taxon>
        <taxon>Chlorophyta</taxon>
        <taxon>core chlorophytes</taxon>
        <taxon>Trebouxiophyceae</taxon>
        <taxon>Chlorellales</taxon>
        <taxon>Chlorellaceae</taxon>
        <taxon>Chlorella clade</taxon>
        <taxon>Micractinium</taxon>
    </lineage>
</organism>
<dbReference type="GO" id="GO:0008270">
    <property type="term" value="F:zinc ion binding"/>
    <property type="evidence" value="ECO:0007669"/>
    <property type="project" value="UniProtKB-KW"/>
</dbReference>
<dbReference type="Gene3D" id="3.20.20.60">
    <property type="entry name" value="Phosphoenolpyruvate-binding domains"/>
    <property type="match status" value="1"/>
</dbReference>
<evidence type="ECO:0000256" key="2">
    <source>
        <dbReference type="ARBA" id="ARBA00001958"/>
    </source>
</evidence>
<evidence type="ECO:0000313" key="20">
    <source>
        <dbReference type="Proteomes" id="UP000239649"/>
    </source>
</evidence>
<accession>A0A2P6VFN8</accession>
<evidence type="ECO:0000259" key="18">
    <source>
        <dbReference type="PROSITE" id="PS50114"/>
    </source>
</evidence>
<dbReference type="Gene3D" id="3.30.50.10">
    <property type="entry name" value="Erythroid Transcription Factor GATA-1, subunit A"/>
    <property type="match status" value="2"/>
</dbReference>
<evidence type="ECO:0000256" key="8">
    <source>
        <dbReference type="ARBA" id="ARBA00022741"/>
    </source>
</evidence>
<comment type="caution">
    <text evidence="19">The sequence shown here is derived from an EMBL/GenBank/DDBJ whole genome shotgun (WGS) entry which is preliminary data.</text>
</comment>
<feature type="region of interest" description="Disordered" evidence="17">
    <location>
        <begin position="462"/>
        <end position="481"/>
    </location>
</feature>
<dbReference type="InterPro" id="IPR011037">
    <property type="entry name" value="Pyrv_Knase-like_insert_dom_sf"/>
</dbReference>
<evidence type="ECO:0000256" key="13">
    <source>
        <dbReference type="ARBA" id="ARBA00023317"/>
    </source>
</evidence>
<dbReference type="PROSITE" id="PS00344">
    <property type="entry name" value="GATA_ZN_FINGER_1"/>
    <property type="match status" value="2"/>
</dbReference>
<gene>
    <name evidence="19" type="ORF">C2E20_3878</name>
</gene>
<dbReference type="FunFam" id="3.20.20.60:FF:000025">
    <property type="entry name" value="Pyruvate kinase"/>
    <property type="match status" value="1"/>
</dbReference>
<evidence type="ECO:0000256" key="1">
    <source>
        <dbReference type="ARBA" id="ARBA00001946"/>
    </source>
</evidence>
<evidence type="ECO:0000256" key="4">
    <source>
        <dbReference type="ARBA" id="ARBA00008663"/>
    </source>
</evidence>
<dbReference type="GO" id="GO:0030955">
    <property type="term" value="F:potassium ion binding"/>
    <property type="evidence" value="ECO:0007669"/>
    <property type="project" value="InterPro"/>
</dbReference>
<dbReference type="PROSITE" id="PS50114">
    <property type="entry name" value="GATA_ZN_FINGER_2"/>
    <property type="match status" value="2"/>
</dbReference>
<feature type="compositionally biased region" description="Basic residues" evidence="17">
    <location>
        <begin position="871"/>
        <end position="885"/>
    </location>
</feature>
<evidence type="ECO:0000256" key="14">
    <source>
        <dbReference type="ARBA" id="ARBA00048152"/>
    </source>
</evidence>
<keyword evidence="12 16" id="KW-0324">Glycolysis</keyword>
<dbReference type="PRINTS" id="PR01050">
    <property type="entry name" value="PYRUVTKNASE"/>
</dbReference>
<dbReference type="Gene3D" id="2.40.33.10">
    <property type="entry name" value="PK beta-barrel domain-like"/>
    <property type="match status" value="1"/>
</dbReference>
<keyword evidence="15" id="KW-0863">Zinc-finger</keyword>
<evidence type="ECO:0000256" key="17">
    <source>
        <dbReference type="SAM" id="MobiDB-lite"/>
    </source>
</evidence>
<dbReference type="InterPro" id="IPR040442">
    <property type="entry name" value="Pyrv_kinase-like_dom_sf"/>
</dbReference>
<comment type="similarity">
    <text evidence="4 16">Belongs to the pyruvate kinase family.</text>
</comment>
<evidence type="ECO:0000256" key="7">
    <source>
        <dbReference type="ARBA" id="ARBA00022723"/>
    </source>
</evidence>
<dbReference type="GO" id="GO:0000287">
    <property type="term" value="F:magnesium ion binding"/>
    <property type="evidence" value="ECO:0007669"/>
    <property type="project" value="InterPro"/>
</dbReference>
<dbReference type="SUPFAM" id="SSF50800">
    <property type="entry name" value="PK beta-barrel domain-like"/>
    <property type="match status" value="1"/>
</dbReference>
<feature type="region of interest" description="Disordered" evidence="17">
    <location>
        <begin position="589"/>
        <end position="667"/>
    </location>
</feature>
<protein>
    <recommendedName>
        <fullName evidence="5 16">Pyruvate kinase</fullName>
        <ecNumber evidence="5 16">2.7.1.40</ecNumber>
    </recommendedName>
</protein>
<feature type="compositionally biased region" description="Basic and acidic residues" evidence="17">
    <location>
        <begin position="467"/>
        <end position="479"/>
    </location>
</feature>
<dbReference type="GO" id="GO:0005524">
    <property type="term" value="F:ATP binding"/>
    <property type="evidence" value="ECO:0007669"/>
    <property type="project" value="UniProtKB-KW"/>
</dbReference>
<comment type="catalytic activity">
    <reaction evidence="14 16">
        <text>pyruvate + ATP = phosphoenolpyruvate + ADP + H(+)</text>
        <dbReference type="Rhea" id="RHEA:18157"/>
        <dbReference type="ChEBI" id="CHEBI:15361"/>
        <dbReference type="ChEBI" id="CHEBI:15378"/>
        <dbReference type="ChEBI" id="CHEBI:30616"/>
        <dbReference type="ChEBI" id="CHEBI:58702"/>
        <dbReference type="ChEBI" id="CHEBI:456216"/>
        <dbReference type="EC" id="2.7.1.40"/>
    </reaction>
</comment>
<comment type="cofactor">
    <cofactor evidence="2">
        <name>K(+)</name>
        <dbReference type="ChEBI" id="CHEBI:29103"/>
    </cofactor>
</comment>
<keyword evidence="11 16" id="KW-0460">Magnesium</keyword>
<feature type="compositionally biased region" description="Basic residues" evidence="17">
    <location>
        <begin position="794"/>
        <end position="805"/>
    </location>
</feature>
<dbReference type="InterPro" id="IPR001697">
    <property type="entry name" value="Pyr_Knase"/>
</dbReference>
<feature type="compositionally biased region" description="Basic and acidic residues" evidence="17">
    <location>
        <begin position="892"/>
        <end position="904"/>
    </location>
</feature>
<evidence type="ECO:0000256" key="9">
    <source>
        <dbReference type="ARBA" id="ARBA00022777"/>
    </source>
</evidence>
<dbReference type="GO" id="GO:0043565">
    <property type="term" value="F:sequence-specific DNA binding"/>
    <property type="evidence" value="ECO:0007669"/>
    <property type="project" value="InterPro"/>
</dbReference>
<dbReference type="Pfam" id="PF02887">
    <property type="entry name" value="PK_C"/>
    <property type="match status" value="1"/>
</dbReference>
<dbReference type="EC" id="2.7.1.40" evidence="5 16"/>
<feature type="region of interest" description="Disordered" evidence="17">
    <location>
        <begin position="422"/>
        <end position="456"/>
    </location>
</feature>
<name>A0A2P6VFN8_9CHLO</name>
<dbReference type="InterPro" id="IPR013088">
    <property type="entry name" value="Znf_NHR/GATA"/>
</dbReference>
<dbReference type="NCBIfam" id="TIGR01064">
    <property type="entry name" value="pyruv_kin"/>
    <property type="match status" value="1"/>
</dbReference>
<dbReference type="STRING" id="554055.A0A2P6VFN8"/>
<dbReference type="EMBL" id="LHPF02000009">
    <property type="protein sequence ID" value="PSC72903.1"/>
    <property type="molecule type" value="Genomic_DNA"/>
</dbReference>
<dbReference type="CDD" id="cd00202">
    <property type="entry name" value="ZnF_GATA"/>
    <property type="match status" value="2"/>
</dbReference>
<evidence type="ECO:0000256" key="10">
    <source>
        <dbReference type="ARBA" id="ARBA00022840"/>
    </source>
</evidence>
<dbReference type="GO" id="GO:0004743">
    <property type="term" value="F:pyruvate kinase activity"/>
    <property type="evidence" value="ECO:0007669"/>
    <property type="project" value="UniProtKB-EC"/>
</dbReference>
<keyword evidence="7" id="KW-0479">Metal-binding</keyword>
<proteinExistence type="inferred from homology"/>
<dbReference type="PANTHER" id="PTHR11817">
    <property type="entry name" value="PYRUVATE KINASE"/>
    <property type="match status" value="1"/>
</dbReference>
<evidence type="ECO:0000256" key="15">
    <source>
        <dbReference type="PROSITE-ProRule" id="PRU00094"/>
    </source>
</evidence>
<keyword evidence="9 16" id="KW-0418">Kinase</keyword>
<dbReference type="Proteomes" id="UP000239649">
    <property type="component" value="Unassembled WGS sequence"/>
</dbReference>
<dbReference type="InterPro" id="IPR036918">
    <property type="entry name" value="Pyrv_Knase_C_sf"/>
</dbReference>
<dbReference type="SUPFAM" id="SSF52935">
    <property type="entry name" value="PK C-terminal domain-like"/>
    <property type="match status" value="1"/>
</dbReference>
<dbReference type="OrthoDB" id="108365at2759"/>
<dbReference type="PROSITE" id="PS00110">
    <property type="entry name" value="PYRUVATE_KINASE"/>
    <property type="match status" value="1"/>
</dbReference>
<dbReference type="InterPro" id="IPR015813">
    <property type="entry name" value="Pyrv/PenolPyrv_kinase-like_dom"/>
</dbReference>
<dbReference type="SUPFAM" id="SSF57716">
    <property type="entry name" value="Glucocorticoid receptor-like (DNA-binding domain)"/>
    <property type="match status" value="2"/>
</dbReference>
<feature type="domain" description="GATA-type" evidence="18">
    <location>
        <begin position="540"/>
        <end position="584"/>
    </location>
</feature>
<evidence type="ECO:0000256" key="6">
    <source>
        <dbReference type="ARBA" id="ARBA00022679"/>
    </source>
</evidence>
<dbReference type="GO" id="GO:0009570">
    <property type="term" value="C:chloroplast stroma"/>
    <property type="evidence" value="ECO:0007669"/>
    <property type="project" value="UniProtKB-ARBA"/>
</dbReference>
<dbReference type="AlphaFoldDB" id="A0A2P6VFN8"/>
<dbReference type="InterPro" id="IPR015806">
    <property type="entry name" value="Pyrv_Knase_insert_dom_sf"/>
</dbReference>
<dbReference type="InterPro" id="IPR018209">
    <property type="entry name" value="Pyrv_Knase_AS"/>
</dbReference>
<feature type="domain" description="GATA-type" evidence="18">
    <location>
        <begin position="809"/>
        <end position="853"/>
    </location>
</feature>
<dbReference type="GO" id="GO:0016301">
    <property type="term" value="F:kinase activity"/>
    <property type="evidence" value="ECO:0007669"/>
    <property type="project" value="UniProtKB-KW"/>
</dbReference>
<keyword evidence="15" id="KW-0862">Zinc</keyword>
<keyword evidence="20" id="KW-1185">Reference proteome</keyword>
<dbReference type="Gene3D" id="3.40.1380.20">
    <property type="entry name" value="Pyruvate kinase, C-terminal domain"/>
    <property type="match status" value="1"/>
</dbReference>
<keyword evidence="10" id="KW-0067">ATP-binding</keyword>